<evidence type="ECO:0000313" key="2">
    <source>
        <dbReference type="Proteomes" id="UP001596481"/>
    </source>
</evidence>
<dbReference type="Proteomes" id="UP001596481">
    <property type="component" value="Unassembled WGS sequence"/>
</dbReference>
<comment type="caution">
    <text evidence="1">The sequence shown here is derived from an EMBL/GenBank/DDBJ whole genome shotgun (WGS) entry which is preliminary data.</text>
</comment>
<reference evidence="1 2" key="1">
    <citation type="journal article" date="2019" name="Int. J. Syst. Evol. Microbiol.">
        <title>The Global Catalogue of Microorganisms (GCM) 10K type strain sequencing project: providing services to taxonomists for standard genome sequencing and annotation.</title>
        <authorList>
            <consortium name="The Broad Institute Genomics Platform"/>
            <consortium name="The Broad Institute Genome Sequencing Center for Infectious Disease"/>
            <person name="Wu L."/>
            <person name="Ma J."/>
        </authorList>
    </citation>
    <scope>NUCLEOTIDE SEQUENCE [LARGE SCALE GENOMIC DNA]</scope>
    <source>
        <strain evidence="1 2">DSM 29988</strain>
    </source>
</reference>
<name>A0ABD5ZES3_9EURY</name>
<dbReference type="EMBL" id="JBHTAA010000005">
    <property type="protein sequence ID" value="MFC7203717.1"/>
    <property type="molecule type" value="Genomic_DNA"/>
</dbReference>
<dbReference type="InterPro" id="IPR045396">
    <property type="entry name" value="DUF6517"/>
</dbReference>
<proteinExistence type="predicted"/>
<evidence type="ECO:0000313" key="1">
    <source>
        <dbReference type="EMBL" id="MFC7203717.1"/>
    </source>
</evidence>
<organism evidence="1 2">
    <name type="scientific">Haloferax namakaokahaiae</name>
    <dbReference type="NCBI Taxonomy" id="1748331"/>
    <lineage>
        <taxon>Archaea</taxon>
        <taxon>Methanobacteriati</taxon>
        <taxon>Methanobacteriota</taxon>
        <taxon>Stenosarchaea group</taxon>
        <taxon>Halobacteria</taxon>
        <taxon>Halobacteriales</taxon>
        <taxon>Haloferacaceae</taxon>
        <taxon>Haloferax</taxon>
    </lineage>
</organism>
<sequence length="196" mass="21125">MADAPRAPQLPPLEGWVQVDDSTDTPFELGPVSVVARTIVVEDASIRETFPTLADGPWRFVFASRLAVSPRTPPSKALTGLVARGAKSGFESQLAERGFSNIRQTGTRPLRIGSVDAEVTQYEASVSLAGVRLAASAMFAVRPAGEQFLLTGGAYPRAVLADDDVRSEIVDTTALRDAIDPETFRRELLRAIRETT</sequence>
<gene>
    <name evidence="1" type="ORF">ACFQJC_09335</name>
</gene>
<dbReference type="RefSeq" id="WP_390223053.1">
    <property type="nucleotide sequence ID" value="NZ_JBHTAA010000005.1"/>
</dbReference>
<accession>A0ABD5ZES3</accession>
<keyword evidence="2" id="KW-1185">Reference proteome</keyword>
<dbReference type="Pfam" id="PF20127">
    <property type="entry name" value="DUF6517"/>
    <property type="match status" value="1"/>
</dbReference>
<protein>
    <submittedName>
        <fullName evidence="1">Uncharacterized protein</fullName>
    </submittedName>
</protein>
<dbReference type="AlphaFoldDB" id="A0ABD5ZES3"/>